<comment type="subcellular location">
    <subcellularLocation>
        <location evidence="1">Membrane</location>
        <topology evidence="1">Single-pass type II membrane protein</topology>
    </subcellularLocation>
</comment>
<comment type="similarity">
    <text evidence="2">Belongs to the tumor necrosis factor family.</text>
</comment>
<dbReference type="Gene3D" id="2.60.120.40">
    <property type="match status" value="1"/>
</dbReference>
<evidence type="ECO:0000256" key="16">
    <source>
        <dbReference type="ARBA" id="ARBA00046860"/>
    </source>
</evidence>
<keyword evidence="9 17" id="KW-1133">Transmembrane helix</keyword>
<reference evidence="19 20" key="1">
    <citation type="submission" date="2020-06" db="EMBL/GenBank/DDBJ databases">
        <authorList>
            <consortium name="Wellcome Sanger Institute Data Sharing"/>
        </authorList>
    </citation>
    <scope>NUCLEOTIDE SEQUENCE [LARGE SCALE GENOMIC DNA]</scope>
</reference>
<keyword evidence="8" id="KW-0735">Signal-anchor</keyword>
<evidence type="ECO:0000256" key="14">
    <source>
        <dbReference type="ARBA" id="ARBA00033263"/>
    </source>
</evidence>
<evidence type="ECO:0000256" key="13">
    <source>
        <dbReference type="ARBA" id="ARBA00033253"/>
    </source>
</evidence>
<keyword evidence="20" id="KW-1185">Reference proteome</keyword>
<dbReference type="GO" id="GO:0016020">
    <property type="term" value="C:membrane"/>
    <property type="evidence" value="ECO:0007669"/>
    <property type="project" value="UniProtKB-SubCell"/>
</dbReference>
<proteinExistence type="inferred from homology"/>
<dbReference type="GO" id="GO:0005164">
    <property type="term" value="F:tumor necrosis factor receptor binding"/>
    <property type="evidence" value="ECO:0007669"/>
    <property type="project" value="InterPro"/>
</dbReference>
<dbReference type="GO" id="GO:0005125">
    <property type="term" value="F:cytokine activity"/>
    <property type="evidence" value="ECO:0007669"/>
    <property type="project" value="UniProtKB-KW"/>
</dbReference>
<dbReference type="InterPro" id="IPR008983">
    <property type="entry name" value="Tumour_necrosis_fac-like_dom"/>
</dbReference>
<comment type="subunit">
    <text evidence="16">Homotrimer, and heterotrimer of either two LTB and one LTA subunits or (less prevalent) two LTA and one LTB subunits. Interacts with TNFRSF14.</text>
</comment>
<dbReference type="PANTHER" id="PTHR11471">
    <property type="entry name" value="TUMOR NECROSIS FACTOR FAMILY MEMBER"/>
    <property type="match status" value="1"/>
</dbReference>
<dbReference type="AlphaFoldDB" id="A0AAY4EMC0"/>
<feature type="transmembrane region" description="Helical" evidence="17">
    <location>
        <begin position="32"/>
        <end position="53"/>
    </location>
</feature>
<dbReference type="InterPro" id="IPR002960">
    <property type="entry name" value="TNF_beta"/>
</dbReference>
<sequence>MVEYKMTPLDVETGLRQATQVAVLREKRSCSWVWKVVVMVLLAAVCSLFLAWYMQQRQEGEHGQNQRWKEELEDLTHREHKQSLKQIAGKANAAMHLEGHKEGESLEWKSGINNAFYQGGLSLKENKIIIPETGIYFIYSQASFAVRCSKAAVQENPTLVHTIRRFSNMIGEPTTLLSGDRSACLALSESKVDDGQRSYSGIYLGAVFQLQQGDELWTESIGLESLEDDHGKTFFGVFAL</sequence>
<keyword evidence="7" id="KW-0732">Signal</keyword>
<evidence type="ECO:0000256" key="4">
    <source>
        <dbReference type="ARBA" id="ARBA00018403"/>
    </source>
</evidence>
<evidence type="ECO:0000313" key="19">
    <source>
        <dbReference type="Ensembl" id="ENSDCDP00010058523.1"/>
    </source>
</evidence>
<evidence type="ECO:0000256" key="15">
    <source>
        <dbReference type="ARBA" id="ARBA00046146"/>
    </source>
</evidence>
<dbReference type="GeneTree" id="ENSGT01060000248544"/>
<feature type="domain" description="THD" evidence="18">
    <location>
        <begin position="93"/>
        <end position="240"/>
    </location>
</feature>
<evidence type="ECO:0000256" key="12">
    <source>
        <dbReference type="ARBA" id="ARBA00029751"/>
    </source>
</evidence>
<dbReference type="PRINTS" id="PR01236">
    <property type="entry name" value="TNFBETA"/>
</dbReference>
<protein>
    <recommendedName>
        <fullName evidence="4">Lymphotoxin-alpha</fullName>
    </recommendedName>
    <alternativeName>
        <fullName evidence="12">TNF-alpha</fullName>
    </alternativeName>
    <alternativeName>
        <fullName evidence="13">TNF-beta</fullName>
    </alternativeName>
    <alternativeName>
        <fullName evidence="3">Tumor necrosis factor</fullName>
    </alternativeName>
    <alternativeName>
        <fullName evidence="14">Tumor necrosis factor ligand superfamily member 1</fullName>
    </alternativeName>
</protein>
<name>A0AAY4EMC0_9TELE</name>
<dbReference type="PANTHER" id="PTHR11471:SF23">
    <property type="entry name" value="TUMOR NECROSIS FACTOR"/>
    <property type="match status" value="1"/>
</dbReference>
<keyword evidence="5" id="KW-0202">Cytokine</keyword>
<evidence type="ECO:0000256" key="2">
    <source>
        <dbReference type="ARBA" id="ARBA00008670"/>
    </source>
</evidence>
<evidence type="ECO:0000256" key="1">
    <source>
        <dbReference type="ARBA" id="ARBA00004606"/>
    </source>
</evidence>
<evidence type="ECO:0000256" key="11">
    <source>
        <dbReference type="ARBA" id="ARBA00023157"/>
    </source>
</evidence>
<comment type="function">
    <text evidence="15">Cytokine that in its homotrimeric form binds to TNFRSF1A/TNFR1, TNFRSF1B/TNFBR and TNFRSF14/HVEM. In its heterotrimeric form with LTB binds to TNFRSF3/LTBR. Lymphotoxin is produced by lymphocytes and is cytotoxic for a wide range of tumor cells in vitro and in vivo.</text>
</comment>
<organism evidence="19 20">
    <name type="scientific">Denticeps clupeoides</name>
    <name type="common">denticle herring</name>
    <dbReference type="NCBI Taxonomy" id="299321"/>
    <lineage>
        <taxon>Eukaryota</taxon>
        <taxon>Metazoa</taxon>
        <taxon>Chordata</taxon>
        <taxon>Craniata</taxon>
        <taxon>Vertebrata</taxon>
        <taxon>Euteleostomi</taxon>
        <taxon>Actinopterygii</taxon>
        <taxon>Neopterygii</taxon>
        <taxon>Teleostei</taxon>
        <taxon>Clupei</taxon>
        <taxon>Clupeiformes</taxon>
        <taxon>Denticipitoidei</taxon>
        <taxon>Denticipitidae</taxon>
        <taxon>Denticeps</taxon>
    </lineage>
</organism>
<dbReference type="Ensembl" id="ENSDCDT00010069224.1">
    <property type="protein sequence ID" value="ENSDCDP00010058523.1"/>
    <property type="gene ID" value="ENSDCDG00010032895.1"/>
</dbReference>
<dbReference type="RefSeq" id="XP_028836021.1">
    <property type="nucleotide sequence ID" value="XM_028980188.1"/>
</dbReference>
<evidence type="ECO:0000256" key="9">
    <source>
        <dbReference type="ARBA" id="ARBA00022989"/>
    </source>
</evidence>
<dbReference type="Proteomes" id="UP000694580">
    <property type="component" value="Chromosome 5"/>
</dbReference>
<evidence type="ECO:0000313" key="20">
    <source>
        <dbReference type="Proteomes" id="UP000694580"/>
    </source>
</evidence>
<dbReference type="PRINTS" id="PR01234">
    <property type="entry name" value="TNECROSISFCT"/>
</dbReference>
<dbReference type="CDD" id="cd00184">
    <property type="entry name" value="TNF"/>
    <property type="match status" value="1"/>
</dbReference>
<reference evidence="19" key="2">
    <citation type="submission" date="2025-08" db="UniProtKB">
        <authorList>
            <consortium name="Ensembl"/>
        </authorList>
    </citation>
    <scope>IDENTIFICATION</scope>
</reference>
<reference evidence="19" key="3">
    <citation type="submission" date="2025-09" db="UniProtKB">
        <authorList>
            <consortium name="Ensembl"/>
        </authorList>
    </citation>
    <scope>IDENTIFICATION</scope>
</reference>
<keyword evidence="6 17" id="KW-0812">Transmembrane</keyword>
<evidence type="ECO:0000256" key="8">
    <source>
        <dbReference type="ARBA" id="ARBA00022968"/>
    </source>
</evidence>
<keyword evidence="10 17" id="KW-0472">Membrane</keyword>
<evidence type="ECO:0000256" key="6">
    <source>
        <dbReference type="ARBA" id="ARBA00022692"/>
    </source>
</evidence>
<evidence type="ECO:0000256" key="7">
    <source>
        <dbReference type="ARBA" id="ARBA00022729"/>
    </source>
</evidence>
<dbReference type="SMART" id="SM00207">
    <property type="entry name" value="TNF"/>
    <property type="match status" value="1"/>
</dbReference>
<evidence type="ECO:0000259" key="18">
    <source>
        <dbReference type="PROSITE" id="PS50049"/>
    </source>
</evidence>
<dbReference type="InterPro" id="IPR006053">
    <property type="entry name" value="TNF"/>
</dbReference>
<dbReference type="PROSITE" id="PS50049">
    <property type="entry name" value="THD_2"/>
    <property type="match status" value="1"/>
</dbReference>
<dbReference type="InterPro" id="IPR006052">
    <property type="entry name" value="TNF_dom"/>
</dbReference>
<evidence type="ECO:0000256" key="5">
    <source>
        <dbReference type="ARBA" id="ARBA00022514"/>
    </source>
</evidence>
<dbReference type="GeneID" id="114790272"/>
<dbReference type="GO" id="GO:0005615">
    <property type="term" value="C:extracellular space"/>
    <property type="evidence" value="ECO:0007669"/>
    <property type="project" value="UniProtKB-KW"/>
</dbReference>
<gene>
    <name evidence="19" type="primary">tnfb</name>
</gene>
<accession>A0AAY4EMC0</accession>
<keyword evidence="11" id="KW-1015">Disulfide bond</keyword>
<dbReference type="GO" id="GO:0006955">
    <property type="term" value="P:immune response"/>
    <property type="evidence" value="ECO:0007669"/>
    <property type="project" value="InterPro"/>
</dbReference>
<dbReference type="Pfam" id="PF00229">
    <property type="entry name" value="TNF"/>
    <property type="match status" value="1"/>
</dbReference>
<evidence type="ECO:0000256" key="10">
    <source>
        <dbReference type="ARBA" id="ARBA00023136"/>
    </source>
</evidence>
<evidence type="ECO:0000256" key="17">
    <source>
        <dbReference type="SAM" id="Phobius"/>
    </source>
</evidence>
<evidence type="ECO:0000256" key="3">
    <source>
        <dbReference type="ARBA" id="ARBA00013893"/>
    </source>
</evidence>
<dbReference type="SUPFAM" id="SSF49842">
    <property type="entry name" value="TNF-like"/>
    <property type="match status" value="1"/>
</dbReference>